<evidence type="ECO:0000313" key="3">
    <source>
        <dbReference type="EMBL" id="UWX64627.1"/>
    </source>
</evidence>
<gene>
    <name evidence="3" type="ORF">N0D28_02890</name>
</gene>
<keyword evidence="4" id="KW-1185">Reference proteome</keyword>
<protein>
    <submittedName>
        <fullName evidence="3">Zf-HC2 domain-containing protein</fullName>
    </submittedName>
</protein>
<dbReference type="Gene3D" id="1.10.10.1320">
    <property type="entry name" value="Anti-sigma factor, zinc-finger domain"/>
    <property type="match status" value="1"/>
</dbReference>
<reference evidence="3" key="1">
    <citation type="submission" date="2022-09" db="EMBL/GenBank/DDBJ databases">
        <title>genome sequence of Deinococcus rubellus.</title>
        <authorList>
            <person name="Srinivasan S."/>
        </authorList>
    </citation>
    <scope>NUCLEOTIDE SEQUENCE</scope>
    <source>
        <strain evidence="3">Ant6</strain>
    </source>
</reference>
<dbReference type="Gene3D" id="2.130.10.10">
    <property type="entry name" value="YVTN repeat-like/Quinoprotein amine dehydrogenase"/>
    <property type="match status" value="1"/>
</dbReference>
<evidence type="ECO:0000256" key="2">
    <source>
        <dbReference type="SAM" id="Phobius"/>
    </source>
</evidence>
<evidence type="ECO:0000256" key="1">
    <source>
        <dbReference type="SAM" id="MobiDB-lite"/>
    </source>
</evidence>
<dbReference type="RefSeq" id="WP_260560896.1">
    <property type="nucleotide sequence ID" value="NZ_BAABEC010000182.1"/>
</dbReference>
<dbReference type="InterPro" id="IPR041916">
    <property type="entry name" value="Anti_sigma_zinc_sf"/>
</dbReference>
<keyword evidence="2" id="KW-0472">Membrane</keyword>
<feature type="compositionally biased region" description="Pro residues" evidence="1">
    <location>
        <begin position="96"/>
        <end position="109"/>
    </location>
</feature>
<dbReference type="Proteomes" id="UP001060261">
    <property type="component" value="Chromosome"/>
</dbReference>
<dbReference type="SUPFAM" id="SSF63829">
    <property type="entry name" value="Calcium-dependent phosphotriesterase"/>
    <property type="match status" value="1"/>
</dbReference>
<name>A0ABY5YJV5_9DEIO</name>
<keyword evidence="2" id="KW-1133">Transmembrane helix</keyword>
<proteinExistence type="predicted"/>
<sequence>MTDCQHCRNELDAVLIGMADAETVRAVRAHLAECPDCTHEAAQMQRVLDSLLHAPPAVPMPAGARERLLASALAQIQQTPAEPIQLTAQAPASRPFVPPQRLPVTPTAPRPVNRQSRLPGLWLTAGLGAAAALAAFVLWPAARPNLAHADVVVAAGNVLVMARSATSNYPLVIRAPGGGLRGVALRQPLPAWYTKGVYAGGRAYLLDAANERLVVLNVARGNIERTYPVPGGAAGLAVKDGSVFVKSAASGELRIFKGESCFINKLAKTTTMPQADYMDAVLPLPERILTTQHTTGQVFSLSPDGEKLLATYHVGGAPVGLAEWQGQVLVLDVQGRLLQLGPDGQIVRTLKLAGHPDKLSVMKDQAYLTDRGGMVSVVDLGAFRVSGERKFGKPMDITAMPNGNLALADAERGVLMLRPDLSEL</sequence>
<accession>A0ABY5YJV5</accession>
<evidence type="ECO:0000313" key="4">
    <source>
        <dbReference type="Proteomes" id="UP001060261"/>
    </source>
</evidence>
<dbReference type="InterPro" id="IPR015943">
    <property type="entry name" value="WD40/YVTN_repeat-like_dom_sf"/>
</dbReference>
<dbReference type="EMBL" id="CP104213">
    <property type="protein sequence ID" value="UWX64627.1"/>
    <property type="molecule type" value="Genomic_DNA"/>
</dbReference>
<feature type="region of interest" description="Disordered" evidence="1">
    <location>
        <begin position="89"/>
        <end position="111"/>
    </location>
</feature>
<keyword evidence="2" id="KW-0812">Transmembrane</keyword>
<feature type="transmembrane region" description="Helical" evidence="2">
    <location>
        <begin position="120"/>
        <end position="139"/>
    </location>
</feature>
<organism evidence="3 4">
    <name type="scientific">Deinococcus rubellus</name>
    <dbReference type="NCBI Taxonomy" id="1889240"/>
    <lineage>
        <taxon>Bacteria</taxon>
        <taxon>Thermotogati</taxon>
        <taxon>Deinococcota</taxon>
        <taxon>Deinococci</taxon>
        <taxon>Deinococcales</taxon>
        <taxon>Deinococcaceae</taxon>
        <taxon>Deinococcus</taxon>
    </lineage>
</organism>